<protein>
    <recommendedName>
        <fullName evidence="12">ADP,ATP carrier protein</fullName>
    </recommendedName>
</protein>
<feature type="transmembrane region" description="Helical" evidence="9">
    <location>
        <begin position="149"/>
        <end position="172"/>
    </location>
</feature>
<feature type="transmembrane region" description="Helical" evidence="9">
    <location>
        <begin position="238"/>
        <end position="257"/>
    </location>
</feature>
<dbReference type="Pfam" id="PF13646">
    <property type="entry name" value="HEAT_2"/>
    <property type="match status" value="2"/>
</dbReference>
<dbReference type="SUPFAM" id="SSF48371">
    <property type="entry name" value="ARM repeat"/>
    <property type="match status" value="2"/>
</dbReference>
<feature type="transmembrane region" description="Helical" evidence="9">
    <location>
        <begin position="371"/>
        <end position="391"/>
    </location>
</feature>
<evidence type="ECO:0000256" key="7">
    <source>
        <dbReference type="ARBA" id="ARBA00022989"/>
    </source>
</evidence>
<feature type="transmembrane region" description="Helical" evidence="9">
    <location>
        <begin position="79"/>
        <end position="99"/>
    </location>
</feature>
<evidence type="ECO:0000256" key="4">
    <source>
        <dbReference type="ARBA" id="ARBA00022692"/>
    </source>
</evidence>
<evidence type="ECO:0000256" key="3">
    <source>
        <dbReference type="ARBA" id="ARBA00022448"/>
    </source>
</evidence>
<feature type="transmembrane region" description="Helical" evidence="9">
    <location>
        <begin position="277"/>
        <end position="298"/>
    </location>
</feature>
<feature type="transmembrane region" description="Helical" evidence="9">
    <location>
        <begin position="12"/>
        <end position="35"/>
    </location>
</feature>
<feature type="transmembrane region" description="Helical" evidence="9">
    <location>
        <begin position="111"/>
        <end position="137"/>
    </location>
</feature>
<keyword evidence="3" id="KW-0813">Transport</keyword>
<evidence type="ECO:0000313" key="11">
    <source>
        <dbReference type="Proteomes" id="UP000293296"/>
    </source>
</evidence>
<dbReference type="CDD" id="cd06174">
    <property type="entry name" value="MFS"/>
    <property type="match status" value="1"/>
</dbReference>
<keyword evidence="5" id="KW-0547">Nucleotide-binding</keyword>
<dbReference type="GO" id="GO:0005524">
    <property type="term" value="F:ATP binding"/>
    <property type="evidence" value="ECO:0007669"/>
    <property type="project" value="UniProtKB-KW"/>
</dbReference>
<dbReference type="Pfam" id="PF07690">
    <property type="entry name" value="MFS_1"/>
    <property type="match status" value="1"/>
</dbReference>
<evidence type="ECO:0000256" key="8">
    <source>
        <dbReference type="ARBA" id="ARBA00023136"/>
    </source>
</evidence>
<comment type="similarity">
    <text evidence="2">Belongs to the ADP/ATP translocase tlc family.</text>
</comment>
<dbReference type="Gene3D" id="1.25.10.10">
    <property type="entry name" value="Leucine-rich Repeat Variant"/>
    <property type="match status" value="2"/>
</dbReference>
<accession>A0A4P6I330</accession>
<dbReference type="InterPro" id="IPR004667">
    <property type="entry name" value="ADP_ATP_car_bac_type"/>
</dbReference>
<proteinExistence type="inferred from homology"/>
<reference evidence="10 11" key="1">
    <citation type="submission" date="2018-02" db="EMBL/GenBank/DDBJ databases">
        <title>Genome sequence of Desulfovibrio carbinolicus DSM 3852.</title>
        <authorList>
            <person name="Wilbanks E."/>
            <person name="Skennerton C.T."/>
            <person name="Orphan V.J."/>
        </authorList>
    </citation>
    <scope>NUCLEOTIDE SEQUENCE [LARGE SCALE GENOMIC DNA]</scope>
    <source>
        <strain evidence="10 11">DSM 3852</strain>
    </source>
</reference>
<dbReference type="EMBL" id="CP026538">
    <property type="protein sequence ID" value="QAZ68269.1"/>
    <property type="molecule type" value="Genomic_DNA"/>
</dbReference>
<feature type="transmembrane region" description="Helical" evidence="9">
    <location>
        <begin position="403"/>
        <end position="421"/>
    </location>
</feature>
<dbReference type="SUPFAM" id="SSF103473">
    <property type="entry name" value="MFS general substrate transporter"/>
    <property type="match status" value="1"/>
</dbReference>
<evidence type="ECO:0000256" key="9">
    <source>
        <dbReference type="SAM" id="Phobius"/>
    </source>
</evidence>
<dbReference type="InterPro" id="IPR016024">
    <property type="entry name" value="ARM-type_fold"/>
</dbReference>
<dbReference type="Proteomes" id="UP000293296">
    <property type="component" value="Chromosome"/>
</dbReference>
<name>A0A4P6I330_9BACT</name>
<dbReference type="GO" id="GO:0005471">
    <property type="term" value="F:ATP:ADP antiporter activity"/>
    <property type="evidence" value="ECO:0007669"/>
    <property type="project" value="InterPro"/>
</dbReference>
<evidence type="ECO:0000256" key="1">
    <source>
        <dbReference type="ARBA" id="ARBA00004141"/>
    </source>
</evidence>
<evidence type="ECO:0000256" key="5">
    <source>
        <dbReference type="ARBA" id="ARBA00022741"/>
    </source>
</evidence>
<evidence type="ECO:0000256" key="6">
    <source>
        <dbReference type="ARBA" id="ARBA00022840"/>
    </source>
</evidence>
<dbReference type="InterPro" id="IPR036259">
    <property type="entry name" value="MFS_trans_sf"/>
</dbReference>
<dbReference type="InterPro" id="IPR011989">
    <property type="entry name" value="ARM-like"/>
</dbReference>
<keyword evidence="11" id="KW-1185">Reference proteome</keyword>
<sequence>MKLINLEHDEWPRFGVLWAMLALLAVGYAIGWSAVHSMLVKRLGIEYLPYTYIGISLLGVVGSSIYLSFADAVRRDRLLIWFCGLTGLALLASRLLVTARPDAEPNATPSLALFFAAVFFAQGVGNATLGTQVWTIVNDLLRPSQGRRIYPMLGTAGTIGGIAGGASIHFLAERFGTANLIVLWAFAILAIIPMTLFVRARFGGELRGLRPNHLAKKAHSERLGEGVRFFLSSRMARTLGVVALLFWIVGSIADFQYTRIMNNTFTDEASLAGYYGIYGMLINASGLVVQFFCSAYLIRRIGVGRGFLALPATALGGFALVGASFTFWPGLVLRYAWDMVGMTVQGNSYQLALNAIPSNLRGRMRGLLDGVINPLGGVFGGLLILGLHFFFDHRLETGWNDPVTLSGMVLTVAWIFFVLSARESYFSLLENNMKSNERRTVLDAIESLEEPGSQRAAELLDLAATSQDPEIRASVARTRGGSRDQYALAGLLQSVHDENYRVRLAAVRSLARFPAGIPGPAQTEIDRLLESDPEPQVRAAAFQALLAGHCAGEARSLADKWLGHTDPRIRAHAVEAVGRTNWDHRPLLAPLLSDPAPLVRAWAARVLLREETTREQATQVLALVLEDVAAGTDAHELALATLHGSGPMPAIQLPSHIMGSHDPAVRVLALALSLEQTDATAAKTLHEIFNILADPDNTERLRAGLVPYLPDFSERVADAILMGCAMLDPARRKLVSHLLTEWHQVLETRTQGVP</sequence>
<dbReference type="KEGG" id="dcb:C3Y92_13975"/>
<dbReference type="Gene3D" id="1.20.1250.20">
    <property type="entry name" value="MFS general substrate transporter like domains"/>
    <property type="match status" value="1"/>
</dbReference>
<gene>
    <name evidence="10" type="ORF">C3Y92_13975</name>
</gene>
<dbReference type="PANTHER" id="PTHR31187:SF1">
    <property type="entry name" value="ADP,ATP CARRIER PROTEIN 1"/>
    <property type="match status" value="1"/>
</dbReference>
<feature type="transmembrane region" description="Helical" evidence="9">
    <location>
        <begin position="307"/>
        <end position="328"/>
    </location>
</feature>
<comment type="subcellular location">
    <subcellularLocation>
        <location evidence="1">Membrane</location>
        <topology evidence="1">Multi-pass membrane protein</topology>
    </subcellularLocation>
</comment>
<dbReference type="PANTHER" id="PTHR31187">
    <property type="match status" value="1"/>
</dbReference>
<dbReference type="AlphaFoldDB" id="A0A4P6I330"/>
<evidence type="ECO:0000313" key="10">
    <source>
        <dbReference type="EMBL" id="QAZ68269.1"/>
    </source>
</evidence>
<keyword evidence="7 9" id="KW-1133">Transmembrane helix</keyword>
<dbReference type="GO" id="GO:0016020">
    <property type="term" value="C:membrane"/>
    <property type="evidence" value="ECO:0007669"/>
    <property type="project" value="UniProtKB-SubCell"/>
</dbReference>
<feature type="transmembrane region" description="Helical" evidence="9">
    <location>
        <begin position="47"/>
        <end position="67"/>
    </location>
</feature>
<dbReference type="InterPro" id="IPR011701">
    <property type="entry name" value="MFS"/>
</dbReference>
<evidence type="ECO:0000256" key="2">
    <source>
        <dbReference type="ARBA" id="ARBA00007127"/>
    </source>
</evidence>
<keyword evidence="6" id="KW-0067">ATP-binding</keyword>
<keyword evidence="8 9" id="KW-0472">Membrane</keyword>
<dbReference type="OrthoDB" id="567962at2"/>
<keyword evidence="4 9" id="KW-0812">Transmembrane</keyword>
<evidence type="ECO:0008006" key="12">
    <source>
        <dbReference type="Google" id="ProtNLM"/>
    </source>
</evidence>
<feature type="transmembrane region" description="Helical" evidence="9">
    <location>
        <begin position="178"/>
        <end position="198"/>
    </location>
</feature>
<organism evidence="10 11">
    <name type="scientific">Solidesulfovibrio carbinolicus</name>
    <dbReference type="NCBI Taxonomy" id="296842"/>
    <lineage>
        <taxon>Bacteria</taxon>
        <taxon>Pseudomonadati</taxon>
        <taxon>Thermodesulfobacteriota</taxon>
        <taxon>Desulfovibrionia</taxon>
        <taxon>Desulfovibrionales</taxon>
        <taxon>Desulfovibrionaceae</taxon>
        <taxon>Solidesulfovibrio</taxon>
    </lineage>
</organism>